<dbReference type="EMBL" id="JABCYN010000030">
    <property type="protein sequence ID" value="KAF6009798.1"/>
    <property type="molecule type" value="Genomic_DNA"/>
</dbReference>
<proteinExistence type="inferred from homology"/>
<evidence type="ECO:0000313" key="13">
    <source>
        <dbReference type="Proteomes" id="UP000478008"/>
    </source>
</evidence>
<evidence type="ECO:0000313" key="14">
    <source>
        <dbReference type="Proteomes" id="UP000568158"/>
    </source>
</evidence>
<comment type="similarity">
    <text evidence="2">Belongs to the SPCS2 family.</text>
</comment>
<comment type="function">
    <text evidence="8">Component of the signal peptidase complex (SPC) which catalyzes the cleavage of N-terminal signal sequences from nascent proteins as they are translocated into the lumen of the endoplasmic reticulum. Enhances the enzymatic activity of SPC and facilitates the interactions between different components of the translocation site.</text>
</comment>
<dbReference type="Proteomes" id="UP000478008">
    <property type="component" value="Unassembled WGS sequence"/>
</dbReference>
<evidence type="ECO:0000256" key="8">
    <source>
        <dbReference type="ARBA" id="ARBA00045608"/>
    </source>
</evidence>
<evidence type="ECO:0000313" key="11">
    <source>
        <dbReference type="EMBL" id="QOU19101.1"/>
    </source>
</evidence>
<evidence type="ECO:0000256" key="7">
    <source>
        <dbReference type="ARBA" id="ARBA00023136"/>
    </source>
</evidence>
<dbReference type="PANTHER" id="PTHR13085">
    <property type="entry name" value="MICROSOMAL SIGNAL PEPTIDASE 25 KDA SUBUNIT"/>
    <property type="match status" value="1"/>
</dbReference>
<keyword evidence="4 9" id="KW-0812">Transmembrane</keyword>
<dbReference type="GO" id="GO:0045047">
    <property type="term" value="P:protein targeting to ER"/>
    <property type="evidence" value="ECO:0007669"/>
    <property type="project" value="TreeGrafter"/>
</dbReference>
<comment type="subcellular location">
    <subcellularLocation>
        <location evidence="1">Endoplasmic reticulum membrane</location>
        <topology evidence="1">Multi-pass membrane protein</topology>
    </subcellularLocation>
</comment>
<keyword evidence="13" id="KW-1185">Reference proteome</keyword>
<protein>
    <recommendedName>
        <fullName evidence="3">Signal peptidase complex subunit 2</fullName>
    </recommendedName>
</protein>
<gene>
    <name evidence="12" type="primary">SPC2</name>
    <name evidence="11" type="ORF">BRETT_004322</name>
    <name evidence="12" type="ORF">DEBR0S2_14730G</name>
    <name evidence="10" type="ORF">HII12_003344</name>
</gene>
<name>A0A7D9GZ01_DEKBR</name>
<reference evidence="11" key="4">
    <citation type="journal article" name="BMC Genomics">
        <title>New genome assemblies reveal patterns of domestication and adaptation across Brettanomyces (Dekkera) species.</title>
        <authorList>
            <person name="Roach M.J."/>
            <person name="Borneman A.R."/>
        </authorList>
    </citation>
    <scope>NUCLEOTIDE SEQUENCE</scope>
    <source>
        <strain evidence="11">UCD 2041</strain>
    </source>
</reference>
<evidence type="ECO:0000256" key="1">
    <source>
        <dbReference type="ARBA" id="ARBA00004477"/>
    </source>
</evidence>
<dbReference type="Pfam" id="PF06703">
    <property type="entry name" value="SPC25"/>
    <property type="match status" value="1"/>
</dbReference>
<dbReference type="Proteomes" id="UP000663131">
    <property type="component" value="Chromosome 5"/>
</dbReference>
<reference evidence="12 13" key="1">
    <citation type="submission" date="2019-07" db="EMBL/GenBank/DDBJ databases">
        <authorList>
            <person name="Friedrich A."/>
            <person name="Schacherer J."/>
        </authorList>
    </citation>
    <scope>NUCLEOTIDE SEQUENCE [LARGE SCALE GENOMIC DNA]</scope>
</reference>
<keyword evidence="5" id="KW-0256">Endoplasmic reticulum</keyword>
<dbReference type="EMBL" id="CABFWN010000002">
    <property type="protein sequence ID" value="VUG17721.1"/>
    <property type="molecule type" value="Genomic_DNA"/>
</dbReference>
<evidence type="ECO:0000313" key="12">
    <source>
        <dbReference type="EMBL" id="VUG17721.1"/>
    </source>
</evidence>
<dbReference type="InterPro" id="IPR009582">
    <property type="entry name" value="Spc2/SPCS2"/>
</dbReference>
<reference evidence="11" key="3">
    <citation type="submission" date="2020-10" db="EMBL/GenBank/DDBJ databases">
        <authorList>
            <person name="Palmer J.M."/>
        </authorList>
    </citation>
    <scope>NUCLEOTIDE SEQUENCE</scope>
    <source>
        <strain evidence="11">UCD 2041</strain>
    </source>
</reference>
<evidence type="ECO:0000256" key="5">
    <source>
        <dbReference type="ARBA" id="ARBA00022824"/>
    </source>
</evidence>
<dbReference type="AlphaFoldDB" id="A0A7D9GZ01"/>
<evidence type="ECO:0000256" key="9">
    <source>
        <dbReference type="SAM" id="Phobius"/>
    </source>
</evidence>
<dbReference type="EMBL" id="CP063133">
    <property type="protein sequence ID" value="QOU19101.1"/>
    <property type="molecule type" value="Genomic_DNA"/>
</dbReference>
<dbReference type="GO" id="GO:0005787">
    <property type="term" value="C:signal peptidase complex"/>
    <property type="evidence" value="ECO:0007669"/>
    <property type="project" value="InterPro"/>
</dbReference>
<feature type="transmembrane region" description="Helical" evidence="9">
    <location>
        <begin position="70"/>
        <end position="91"/>
    </location>
</feature>
<reference evidence="10 14" key="2">
    <citation type="journal article" date="2020" name="Appl. Microbiol. Biotechnol.">
        <title>Targeted gene deletion in Brettanomyces bruxellensis with an expression-free CRISPR-Cas9 system.</title>
        <authorList>
            <person name="Varela C."/>
            <person name="Bartel C."/>
            <person name="Onetto C."/>
            <person name="Borneman A."/>
        </authorList>
    </citation>
    <scope>NUCLEOTIDE SEQUENCE [LARGE SCALE GENOMIC DNA]</scope>
    <source>
        <strain evidence="10 14">AWRI1613</strain>
    </source>
</reference>
<dbReference type="OrthoDB" id="29558at2759"/>
<dbReference type="Proteomes" id="UP000568158">
    <property type="component" value="Unassembled WGS sequence"/>
</dbReference>
<accession>A0A7D9GZ01</accession>
<dbReference type="GO" id="GO:0006465">
    <property type="term" value="P:signal peptide processing"/>
    <property type="evidence" value="ECO:0007669"/>
    <property type="project" value="InterPro"/>
</dbReference>
<evidence type="ECO:0000313" key="10">
    <source>
        <dbReference type="EMBL" id="KAF6009798.1"/>
    </source>
</evidence>
<dbReference type="PANTHER" id="PTHR13085:SF0">
    <property type="entry name" value="SIGNAL PEPTIDASE COMPLEX SUBUNIT 2"/>
    <property type="match status" value="1"/>
</dbReference>
<keyword evidence="6 9" id="KW-1133">Transmembrane helix</keyword>
<evidence type="ECO:0000256" key="6">
    <source>
        <dbReference type="ARBA" id="ARBA00022989"/>
    </source>
</evidence>
<feature type="transmembrane region" description="Helical" evidence="9">
    <location>
        <begin position="41"/>
        <end position="58"/>
    </location>
</feature>
<evidence type="ECO:0000256" key="2">
    <source>
        <dbReference type="ARBA" id="ARBA00007324"/>
    </source>
</evidence>
<sequence>MAKKVNLNSAVALRNECDQHLSPAFSRLGYKESFMLKDIKLIIGYLCVAFAGLMYYAEKKYKNDFNNGQYVFYTEVLVVLFFGFQFIWYLFGKYVVKTTKYVGIKGAKTLKVSTHLKSKTQPVYYIDVDLDGTIDQEQIELTKVFRETGFIDFKIFSDKLIGIVSKMEKNA</sequence>
<keyword evidence="7 9" id="KW-0472">Membrane</keyword>
<evidence type="ECO:0000256" key="4">
    <source>
        <dbReference type="ARBA" id="ARBA00022692"/>
    </source>
</evidence>
<evidence type="ECO:0000256" key="3">
    <source>
        <dbReference type="ARBA" id="ARBA00017057"/>
    </source>
</evidence>
<organism evidence="12 13">
    <name type="scientific">Dekkera bruxellensis</name>
    <name type="common">Brettanomyces custersii</name>
    <dbReference type="NCBI Taxonomy" id="5007"/>
    <lineage>
        <taxon>Eukaryota</taxon>
        <taxon>Fungi</taxon>
        <taxon>Dikarya</taxon>
        <taxon>Ascomycota</taxon>
        <taxon>Saccharomycotina</taxon>
        <taxon>Pichiomycetes</taxon>
        <taxon>Pichiales</taxon>
        <taxon>Pichiaceae</taxon>
        <taxon>Brettanomyces</taxon>
    </lineage>
</organism>